<organism evidence="7 8">
    <name type="scientific">Deinococcus ruber</name>
    <dbReference type="NCBI Taxonomy" id="1848197"/>
    <lineage>
        <taxon>Bacteria</taxon>
        <taxon>Thermotogati</taxon>
        <taxon>Deinococcota</taxon>
        <taxon>Deinococci</taxon>
        <taxon>Deinococcales</taxon>
        <taxon>Deinococcaceae</taxon>
        <taxon>Deinococcus</taxon>
    </lineage>
</organism>
<dbReference type="PANTHER" id="PTHR42722">
    <property type="entry name" value="LEUCINE DEHYDROGENASE"/>
    <property type="match status" value="1"/>
</dbReference>
<dbReference type="EMBL" id="BMQL01000002">
    <property type="protein sequence ID" value="GGQ97229.1"/>
    <property type="molecule type" value="Genomic_DNA"/>
</dbReference>
<feature type="domain" description="Glutamate/phenylalanine/leucine/valine/L-tryptophan dehydrogenase C-terminal" evidence="6">
    <location>
        <begin position="141"/>
        <end position="343"/>
    </location>
</feature>
<comment type="caution">
    <text evidence="7">The sequence shown here is derived from an EMBL/GenBank/DDBJ whole genome shotgun (WGS) entry which is preliminary data.</text>
</comment>
<dbReference type="Gene3D" id="3.40.50.10860">
    <property type="entry name" value="Leucine Dehydrogenase, chain A, domain 1"/>
    <property type="match status" value="1"/>
</dbReference>
<dbReference type="PIRSF" id="PIRSF000188">
    <property type="entry name" value="Phe_leu_dh"/>
    <property type="match status" value="1"/>
</dbReference>
<reference evidence="7" key="2">
    <citation type="submission" date="2020-09" db="EMBL/GenBank/DDBJ databases">
        <authorList>
            <person name="Sun Q."/>
            <person name="Ohkuma M."/>
        </authorList>
    </citation>
    <scope>NUCLEOTIDE SEQUENCE</scope>
    <source>
        <strain evidence="7">JCM 31311</strain>
    </source>
</reference>
<dbReference type="AlphaFoldDB" id="A0A918BZ70"/>
<reference evidence="7" key="1">
    <citation type="journal article" date="2014" name="Int. J. Syst. Evol. Microbiol.">
        <title>Complete genome sequence of Corynebacterium casei LMG S-19264T (=DSM 44701T), isolated from a smear-ripened cheese.</title>
        <authorList>
            <consortium name="US DOE Joint Genome Institute (JGI-PGF)"/>
            <person name="Walter F."/>
            <person name="Albersmeier A."/>
            <person name="Kalinowski J."/>
            <person name="Ruckert C."/>
        </authorList>
    </citation>
    <scope>NUCLEOTIDE SEQUENCE</scope>
    <source>
        <strain evidence="7">JCM 31311</strain>
    </source>
</reference>
<evidence type="ECO:0000256" key="4">
    <source>
        <dbReference type="PIRSR" id="PIRSR000188-2"/>
    </source>
</evidence>
<evidence type="ECO:0000313" key="7">
    <source>
        <dbReference type="EMBL" id="GGQ97229.1"/>
    </source>
</evidence>
<evidence type="ECO:0000256" key="2">
    <source>
        <dbReference type="ARBA" id="ARBA00023002"/>
    </source>
</evidence>
<protein>
    <submittedName>
        <fullName evidence="7">Branched-chain amino acid dehydrogenase</fullName>
    </submittedName>
</protein>
<dbReference type="CDD" id="cd01075">
    <property type="entry name" value="NAD_bind_Leu_Phe_Val_DH"/>
    <property type="match status" value="1"/>
</dbReference>
<evidence type="ECO:0000259" key="6">
    <source>
        <dbReference type="SMART" id="SM00839"/>
    </source>
</evidence>
<dbReference type="InterPro" id="IPR036291">
    <property type="entry name" value="NAD(P)-bd_dom_sf"/>
</dbReference>
<dbReference type="PRINTS" id="PR00082">
    <property type="entry name" value="GLFDHDRGNASE"/>
</dbReference>
<dbReference type="InterPro" id="IPR006095">
    <property type="entry name" value="Glu/Leu/Phe/Val/Trp_DH"/>
</dbReference>
<keyword evidence="8" id="KW-1185">Reference proteome</keyword>
<dbReference type="SMART" id="SM00839">
    <property type="entry name" value="ELFV_dehydrog"/>
    <property type="match status" value="1"/>
</dbReference>
<dbReference type="InterPro" id="IPR016211">
    <property type="entry name" value="Glu/Phe/Leu/Val/Trp_DH_bac/arc"/>
</dbReference>
<dbReference type="InterPro" id="IPR006097">
    <property type="entry name" value="Glu/Leu/Phe/Val/Trp_DH_dimer"/>
</dbReference>
<dbReference type="InterPro" id="IPR046346">
    <property type="entry name" value="Aminoacid_DH-like_N_sf"/>
</dbReference>
<evidence type="ECO:0000256" key="3">
    <source>
        <dbReference type="ARBA" id="ARBA00023027"/>
    </source>
</evidence>
<dbReference type="SUPFAM" id="SSF53223">
    <property type="entry name" value="Aminoacid dehydrogenase-like, N-terminal domain"/>
    <property type="match status" value="1"/>
</dbReference>
<dbReference type="Proteomes" id="UP000603865">
    <property type="component" value="Unassembled WGS sequence"/>
</dbReference>
<dbReference type="GO" id="GO:0006520">
    <property type="term" value="P:amino acid metabolic process"/>
    <property type="evidence" value="ECO:0007669"/>
    <property type="project" value="InterPro"/>
</dbReference>
<keyword evidence="2 5" id="KW-0560">Oxidoreductase</keyword>
<dbReference type="GO" id="GO:0000166">
    <property type="term" value="F:nucleotide binding"/>
    <property type="evidence" value="ECO:0007669"/>
    <property type="project" value="UniProtKB-KW"/>
</dbReference>
<dbReference type="GO" id="GO:0016639">
    <property type="term" value="F:oxidoreductase activity, acting on the CH-NH2 group of donors, NAD or NADP as acceptor"/>
    <property type="evidence" value="ECO:0007669"/>
    <property type="project" value="InterPro"/>
</dbReference>
<dbReference type="Pfam" id="PF00208">
    <property type="entry name" value="ELFV_dehydrog"/>
    <property type="match status" value="1"/>
</dbReference>
<dbReference type="Gene3D" id="3.40.50.720">
    <property type="entry name" value="NAD(P)-binding Rossmann-like Domain"/>
    <property type="match status" value="1"/>
</dbReference>
<gene>
    <name evidence="7" type="ORF">GCM10008957_06990</name>
</gene>
<evidence type="ECO:0000256" key="1">
    <source>
        <dbReference type="ARBA" id="ARBA00006382"/>
    </source>
</evidence>
<name>A0A918BZ70_9DEIO</name>
<keyword evidence="4" id="KW-0547">Nucleotide-binding</keyword>
<evidence type="ECO:0000313" key="8">
    <source>
        <dbReference type="Proteomes" id="UP000603865"/>
    </source>
</evidence>
<accession>A0A918BZ70</accession>
<dbReference type="InterPro" id="IPR006096">
    <property type="entry name" value="Glu/Leu/Phe/Val/Trp_DH_C"/>
</dbReference>
<proteinExistence type="inferred from homology"/>
<dbReference type="SUPFAM" id="SSF51735">
    <property type="entry name" value="NAD(P)-binding Rossmann-fold domains"/>
    <property type="match status" value="1"/>
</dbReference>
<sequence length="346" mass="36840">MLIFEEMLTRGHEQLTVLQHAPSGLKAVVAIHSTVLGPAIAGCRLRPYDEERALRDALAISESITFKAALAGLNYGGGACVLLAPANGSEENHLREALFRSLGRQVRGMGQRLILTEDAGVTGQDIAFTAQETQATLGMHTDTPTVTAYGVYRGLKAAARTVLGSESLRGVRVAVLGVGSLGTALCRHLYREGARLTIADQRPGRAQALAEELGGNVKVVDVEDLLDAPCDVLSPCGFGHSIKYADVERLQCRMIAGGEHQPLSRRGEQAVKEAGIAYVPDYAINAAGLISVATGISADQAAEQVYQTVLHICTLAQQNSKPIHVVARRLAERRIELIGSLARPIV</sequence>
<dbReference type="Pfam" id="PF02812">
    <property type="entry name" value="ELFV_dehydrog_N"/>
    <property type="match status" value="1"/>
</dbReference>
<dbReference type="PANTHER" id="PTHR42722:SF1">
    <property type="entry name" value="VALINE DEHYDROGENASE"/>
    <property type="match status" value="1"/>
</dbReference>
<comment type="similarity">
    <text evidence="1 5">Belongs to the Glu/Leu/Phe/Val dehydrogenases family.</text>
</comment>
<dbReference type="RefSeq" id="WP_189088119.1">
    <property type="nucleotide sequence ID" value="NZ_BMQL01000002.1"/>
</dbReference>
<evidence type="ECO:0000256" key="5">
    <source>
        <dbReference type="RuleBase" id="RU004417"/>
    </source>
</evidence>
<keyword evidence="3 4" id="KW-0520">NAD</keyword>
<feature type="binding site" evidence="4">
    <location>
        <begin position="177"/>
        <end position="182"/>
    </location>
    <ligand>
        <name>NAD(+)</name>
        <dbReference type="ChEBI" id="CHEBI:57540"/>
    </ligand>
</feature>